<dbReference type="AlphaFoldDB" id="A0A2N7VQ36"/>
<name>A0A2N7VQ36_9BURK</name>
<dbReference type="Proteomes" id="UP000235347">
    <property type="component" value="Unassembled WGS sequence"/>
</dbReference>
<protein>
    <submittedName>
        <fullName evidence="1">Uncharacterized protein</fullName>
    </submittedName>
</protein>
<gene>
    <name evidence="1" type="ORF">C0Z19_21865</name>
</gene>
<reference evidence="1 2" key="1">
    <citation type="submission" date="2018-01" db="EMBL/GenBank/DDBJ databases">
        <title>Whole genome analyses suggest that Burkholderia sensu lato contains two further novel genera in the rhizoxinica-symbiotica group Mycetohabitans gen. nov., and Trinickia gen. nov.: implications for the evolution of diazotrophy and nodulation in the Burkholderiaceae.</title>
        <authorList>
            <person name="Estrada-de los Santos P."/>
            <person name="Palmer M."/>
            <person name="Chavez-Ramirez B."/>
            <person name="Beukes C."/>
            <person name="Steenkamp E.T."/>
            <person name="Hirsch A.M."/>
            <person name="Manyaka P."/>
            <person name="Maluk M."/>
            <person name="Lafos M."/>
            <person name="Crook M."/>
            <person name="Gross E."/>
            <person name="Simon M.F."/>
            <person name="Bueno dos Reis Junior F."/>
            <person name="Poole P.S."/>
            <person name="Venter S.N."/>
            <person name="James E.K."/>
        </authorList>
    </citation>
    <scope>NUCLEOTIDE SEQUENCE [LARGE SCALE GENOMIC DNA]</scope>
    <source>
        <strain evidence="1 2">GP25-8</strain>
    </source>
</reference>
<dbReference type="RefSeq" id="WP_102611929.1">
    <property type="nucleotide sequence ID" value="NZ_CADIKD010000002.1"/>
</dbReference>
<evidence type="ECO:0000313" key="2">
    <source>
        <dbReference type="Proteomes" id="UP000235347"/>
    </source>
</evidence>
<proteinExistence type="predicted"/>
<accession>A0A2N7VQ36</accession>
<organism evidence="1 2">
    <name type="scientific">Trinickia soli</name>
    <dbReference type="NCBI Taxonomy" id="380675"/>
    <lineage>
        <taxon>Bacteria</taxon>
        <taxon>Pseudomonadati</taxon>
        <taxon>Pseudomonadota</taxon>
        <taxon>Betaproteobacteria</taxon>
        <taxon>Burkholderiales</taxon>
        <taxon>Burkholderiaceae</taxon>
        <taxon>Trinickia</taxon>
    </lineage>
</organism>
<dbReference type="EMBL" id="PNYB01000022">
    <property type="protein sequence ID" value="PMS19281.1"/>
    <property type="molecule type" value="Genomic_DNA"/>
</dbReference>
<keyword evidence="2" id="KW-1185">Reference proteome</keyword>
<sequence>MGRYIIEGTWQGYRSSQDRVVHRSVHDEAEKKLRAWAEQAFSIRYTDGTCLILSVRDCKPRERVAQTLSYMKLIRDCAHYGVSTVQALLDAEKTARSKKVA</sequence>
<evidence type="ECO:0000313" key="1">
    <source>
        <dbReference type="EMBL" id="PMS19281.1"/>
    </source>
</evidence>
<comment type="caution">
    <text evidence="1">The sequence shown here is derived from an EMBL/GenBank/DDBJ whole genome shotgun (WGS) entry which is preliminary data.</text>
</comment>